<feature type="domain" description="STAS" evidence="1">
    <location>
        <begin position="15"/>
        <end position="99"/>
    </location>
</feature>
<dbReference type="OrthoDB" id="5900662at2"/>
<dbReference type="EMBL" id="PIQF01000002">
    <property type="protein sequence ID" value="RUO76283.1"/>
    <property type="molecule type" value="Genomic_DNA"/>
</dbReference>
<dbReference type="InterPro" id="IPR036513">
    <property type="entry name" value="STAS_dom_sf"/>
</dbReference>
<evidence type="ECO:0000313" key="2">
    <source>
        <dbReference type="EMBL" id="RUO76283.1"/>
    </source>
</evidence>
<dbReference type="Proteomes" id="UP000287908">
    <property type="component" value="Unassembled WGS sequence"/>
</dbReference>
<name>A0A432ZE97_9GAMM</name>
<accession>A0A432ZE97</accession>
<dbReference type="PROSITE" id="PS50801">
    <property type="entry name" value="STAS"/>
    <property type="match status" value="1"/>
</dbReference>
<dbReference type="AlphaFoldDB" id="A0A432ZE97"/>
<protein>
    <submittedName>
        <fullName evidence="2">Sulfate transporter</fullName>
    </submittedName>
</protein>
<dbReference type="InterPro" id="IPR052746">
    <property type="entry name" value="MlaB_ABC_Transporter"/>
</dbReference>
<dbReference type="Gene3D" id="3.30.750.24">
    <property type="entry name" value="STAS domain"/>
    <property type="match status" value="1"/>
</dbReference>
<dbReference type="InterPro" id="IPR058548">
    <property type="entry name" value="MlaB-like_STAS"/>
</dbReference>
<organism evidence="2 3">
    <name type="scientific">Idiomarina seosinensis</name>
    <dbReference type="NCBI Taxonomy" id="281739"/>
    <lineage>
        <taxon>Bacteria</taxon>
        <taxon>Pseudomonadati</taxon>
        <taxon>Pseudomonadota</taxon>
        <taxon>Gammaproteobacteria</taxon>
        <taxon>Alteromonadales</taxon>
        <taxon>Idiomarinaceae</taxon>
        <taxon>Idiomarina</taxon>
    </lineage>
</organism>
<reference evidence="2 3" key="1">
    <citation type="journal article" date="2011" name="Front. Microbiol.">
        <title>Genomic signatures of strain selection and enhancement in Bacillus atrophaeus var. globigii, a historical biowarfare simulant.</title>
        <authorList>
            <person name="Gibbons H.S."/>
            <person name="Broomall S.M."/>
            <person name="McNew L.A."/>
            <person name="Daligault H."/>
            <person name="Chapman C."/>
            <person name="Bruce D."/>
            <person name="Karavis M."/>
            <person name="Krepps M."/>
            <person name="McGregor P.A."/>
            <person name="Hong C."/>
            <person name="Park K.H."/>
            <person name="Akmal A."/>
            <person name="Feldman A."/>
            <person name="Lin J.S."/>
            <person name="Chang W.E."/>
            <person name="Higgs B.W."/>
            <person name="Demirev P."/>
            <person name="Lindquist J."/>
            <person name="Liem A."/>
            <person name="Fochler E."/>
            <person name="Read T.D."/>
            <person name="Tapia R."/>
            <person name="Johnson S."/>
            <person name="Bishop-Lilly K.A."/>
            <person name="Detter C."/>
            <person name="Han C."/>
            <person name="Sozhamannan S."/>
            <person name="Rosenzweig C.N."/>
            <person name="Skowronski E.W."/>
        </authorList>
    </citation>
    <scope>NUCLEOTIDE SEQUENCE [LARGE SCALE GENOMIC DNA]</scope>
    <source>
        <strain evidence="2 3">CL-SP19</strain>
    </source>
</reference>
<proteinExistence type="predicted"/>
<dbReference type="InterPro" id="IPR002645">
    <property type="entry name" value="STAS_dom"/>
</dbReference>
<comment type="caution">
    <text evidence="2">The sequence shown here is derived from an EMBL/GenBank/DDBJ whole genome shotgun (WGS) entry which is preliminary data.</text>
</comment>
<dbReference type="Pfam" id="PF13466">
    <property type="entry name" value="STAS_2"/>
    <property type="match status" value="1"/>
</dbReference>
<evidence type="ECO:0000259" key="1">
    <source>
        <dbReference type="PROSITE" id="PS50801"/>
    </source>
</evidence>
<dbReference type="PANTHER" id="PTHR35849">
    <property type="entry name" value="BLR2341 PROTEIN"/>
    <property type="match status" value="1"/>
</dbReference>
<keyword evidence="3" id="KW-1185">Reference proteome</keyword>
<evidence type="ECO:0000313" key="3">
    <source>
        <dbReference type="Proteomes" id="UP000287908"/>
    </source>
</evidence>
<sequence length="99" mass="10723">MSESKVDFELQQDGVLRLQGELTRSSIPAIWRRWQREVLTQSITKVDVSNVESVDTAGVALLLEIVKAGEAQTLDCLGANQQLKQIAAVSGVEGVLSLS</sequence>
<dbReference type="SUPFAM" id="SSF52091">
    <property type="entry name" value="SpoIIaa-like"/>
    <property type="match status" value="1"/>
</dbReference>
<dbReference type="PANTHER" id="PTHR35849:SF1">
    <property type="entry name" value="INTERMEMBRANE PHOSPHOLIPID TRANSPORT SYSTEM BINDING PROTEIN MLAB"/>
    <property type="match status" value="1"/>
</dbReference>
<gene>
    <name evidence="2" type="ORF">CWI81_07225</name>
</gene>